<evidence type="ECO:0000256" key="20">
    <source>
        <dbReference type="ARBA" id="ARBA00033187"/>
    </source>
</evidence>
<dbReference type="GO" id="GO:0046872">
    <property type="term" value="F:metal ion binding"/>
    <property type="evidence" value="ECO:0007669"/>
    <property type="project" value="UniProtKB-KW"/>
</dbReference>
<dbReference type="FunFam" id="2.40.30.10:FF:000034">
    <property type="entry name" value="Flavohemoprotein"/>
    <property type="match status" value="1"/>
</dbReference>
<protein>
    <recommendedName>
        <fullName evidence="6">Flavohemoprotein</fullName>
        <ecNumber evidence="5">1.14.12.17</ecNumber>
    </recommendedName>
    <alternativeName>
        <fullName evidence="19">Flavohemoglobin</fullName>
    </alternativeName>
    <alternativeName>
        <fullName evidence="18">Hemoglobin-like protein</fullName>
    </alternativeName>
    <alternativeName>
        <fullName evidence="20">Nitric oxide dioxygenase</fullName>
    </alternativeName>
</protein>
<dbReference type="CDD" id="cd06184">
    <property type="entry name" value="flavohem_like_fad_nad_binding"/>
    <property type="match status" value="1"/>
</dbReference>
<comment type="catalytic activity">
    <reaction evidence="22">
        <text>2 nitric oxide + NADPH + 2 O2 = 2 nitrate + NADP(+) + H(+)</text>
        <dbReference type="Rhea" id="RHEA:19465"/>
        <dbReference type="ChEBI" id="CHEBI:15378"/>
        <dbReference type="ChEBI" id="CHEBI:15379"/>
        <dbReference type="ChEBI" id="CHEBI:16480"/>
        <dbReference type="ChEBI" id="CHEBI:17632"/>
        <dbReference type="ChEBI" id="CHEBI:57783"/>
        <dbReference type="ChEBI" id="CHEBI:58349"/>
        <dbReference type="EC" id="1.14.12.17"/>
    </reaction>
</comment>
<dbReference type="PANTHER" id="PTHR43396">
    <property type="entry name" value="FLAVOHEMOPROTEIN"/>
    <property type="match status" value="1"/>
</dbReference>
<keyword evidence="9 23" id="KW-0561">Oxygen transport</keyword>
<dbReference type="Proteomes" id="UP000094379">
    <property type="component" value="Unassembled WGS sequence"/>
</dbReference>
<evidence type="ECO:0000256" key="14">
    <source>
        <dbReference type="ARBA" id="ARBA00023002"/>
    </source>
</evidence>
<dbReference type="NCBIfam" id="NF009805">
    <property type="entry name" value="PRK13289.1"/>
    <property type="match status" value="1"/>
</dbReference>
<comment type="function">
    <text evidence="17">Is involved in NO detoxification in an aerobic process, termed nitric oxide dioxygenase (NOD) reaction that utilizes O(2) and NAD(P)H to convert NO to nitrate, which protects the bacterium from various noxious nitrogen compounds. Therefore, plays a central role in the inducible response to nitrosative stress.</text>
</comment>
<dbReference type="GO" id="GO:0046210">
    <property type="term" value="P:nitric oxide catabolic process"/>
    <property type="evidence" value="ECO:0007669"/>
    <property type="project" value="TreeGrafter"/>
</dbReference>
<dbReference type="Gene3D" id="1.10.490.10">
    <property type="entry name" value="Globins"/>
    <property type="match status" value="1"/>
</dbReference>
<dbReference type="InterPro" id="IPR012292">
    <property type="entry name" value="Globin/Proto"/>
</dbReference>
<sequence length="404" mass="45668">MKPETFDIIRQTLPILELHGEKIADCFYKNMFRNNPEVKTFFNPAHQHEGTQQRALAGALCAYAQHADNPEKLKHAIELIAHKHVALGIKPEHYPIVGNNLLLTLREVLGEAASDDIIDAWADAYGLLAGLFIDREDDLYNQQTQQHGWQGFKAFNLIRRHQESSNITSFYLSPMDKKPLQAYLPGQYITLKVQLADGSQVMRNYSLSAAPREDYFRISVKKEKNQLPEHADGVVSNRLHDNFHEGDQLLVTPPSGVFTLKLPSDNHRRVVFIAGGVGITPLLSMLHHGLAHSPYRPFTLIQLARNNDVLPFHEELLVLAHTYENFDWHVRLSQPASIVNSDKLHQSLGHIDKALLEQLLPDPQADYYLCGPKAMMKATRLLLQQRGVEDSAIFAEFFGPAEAL</sequence>
<comment type="similarity">
    <text evidence="3">In the C-terminal section; belongs to the flavoprotein pyridine nucleotide cytochrome reductase family.</text>
</comment>
<feature type="domain" description="Globin" evidence="24">
    <location>
        <begin position="1"/>
        <end position="137"/>
    </location>
</feature>
<keyword evidence="11" id="KW-0479">Metal-binding</keyword>
<dbReference type="EC" id="1.14.12.17" evidence="5"/>
<dbReference type="PANTHER" id="PTHR43396:SF3">
    <property type="entry name" value="FLAVOHEMOPROTEIN"/>
    <property type="match status" value="1"/>
</dbReference>
<dbReference type="SUPFAM" id="SSF63380">
    <property type="entry name" value="Riboflavin synthase domain-like"/>
    <property type="match status" value="1"/>
</dbReference>
<evidence type="ECO:0000256" key="3">
    <source>
        <dbReference type="ARBA" id="ARBA00006401"/>
    </source>
</evidence>
<dbReference type="InterPro" id="IPR001433">
    <property type="entry name" value="OxRdtase_FAD/NAD-bd"/>
</dbReference>
<organism evidence="26 27">
    <name type="scientific">Methylophaga muralis</name>
    <dbReference type="NCBI Taxonomy" id="291169"/>
    <lineage>
        <taxon>Bacteria</taxon>
        <taxon>Pseudomonadati</taxon>
        <taxon>Pseudomonadota</taxon>
        <taxon>Gammaproteobacteria</taxon>
        <taxon>Thiotrichales</taxon>
        <taxon>Piscirickettsiaceae</taxon>
        <taxon>Methylophaga</taxon>
    </lineage>
</organism>
<dbReference type="InterPro" id="IPR009050">
    <property type="entry name" value="Globin-like_sf"/>
</dbReference>
<reference evidence="26 27" key="1">
    <citation type="submission" date="2016-07" db="EMBL/GenBank/DDBJ databases">
        <title>Draft Genome Sequence of Methylophaga muralis Bur 1.</title>
        <authorList>
            <person name="Vasilenko O.V."/>
            <person name="Doronina N.V."/>
            <person name="Shmareva M.N."/>
            <person name="Tarlachkov S.V."/>
            <person name="Mustakhimov I."/>
            <person name="Trotsenko Y.A."/>
        </authorList>
    </citation>
    <scope>NUCLEOTIDE SEQUENCE [LARGE SCALE GENOMIC DNA]</scope>
    <source>
        <strain evidence="26 27">Bur 1</strain>
    </source>
</reference>
<dbReference type="InterPro" id="IPR039261">
    <property type="entry name" value="FNR_nucleotide-bd"/>
</dbReference>
<evidence type="ECO:0000259" key="24">
    <source>
        <dbReference type="PROSITE" id="PS01033"/>
    </source>
</evidence>
<dbReference type="PROSITE" id="PS51384">
    <property type="entry name" value="FAD_FR"/>
    <property type="match status" value="1"/>
</dbReference>
<evidence type="ECO:0000256" key="10">
    <source>
        <dbReference type="ARBA" id="ARBA00022630"/>
    </source>
</evidence>
<dbReference type="GO" id="GO:0019825">
    <property type="term" value="F:oxygen binding"/>
    <property type="evidence" value="ECO:0007669"/>
    <property type="project" value="InterPro"/>
</dbReference>
<keyword evidence="12" id="KW-0274">FAD</keyword>
<keyword evidence="10" id="KW-0285">Flavoprotein</keyword>
<evidence type="ECO:0000256" key="1">
    <source>
        <dbReference type="ARBA" id="ARBA00001970"/>
    </source>
</evidence>
<evidence type="ECO:0000256" key="13">
    <source>
        <dbReference type="ARBA" id="ARBA00022857"/>
    </source>
</evidence>
<evidence type="ECO:0000256" key="16">
    <source>
        <dbReference type="ARBA" id="ARBA00023027"/>
    </source>
</evidence>
<keyword evidence="16" id="KW-0520">NAD</keyword>
<comment type="cofactor">
    <cofactor evidence="2">
        <name>FAD</name>
        <dbReference type="ChEBI" id="CHEBI:57692"/>
    </cofactor>
</comment>
<dbReference type="GO" id="GO:0008941">
    <property type="term" value="F:nitric oxide dioxygenase NAD(P)H activity"/>
    <property type="evidence" value="ECO:0007669"/>
    <property type="project" value="UniProtKB-EC"/>
</dbReference>
<dbReference type="Pfam" id="PF00042">
    <property type="entry name" value="Globin"/>
    <property type="match status" value="1"/>
</dbReference>
<evidence type="ECO:0000256" key="21">
    <source>
        <dbReference type="ARBA" id="ARBA00048649"/>
    </source>
</evidence>
<evidence type="ECO:0000256" key="22">
    <source>
        <dbReference type="ARBA" id="ARBA00049433"/>
    </source>
</evidence>
<keyword evidence="27" id="KW-1185">Reference proteome</keyword>
<keyword evidence="23" id="KW-0813">Transport</keyword>
<evidence type="ECO:0000313" key="27">
    <source>
        <dbReference type="Proteomes" id="UP000094379"/>
    </source>
</evidence>
<evidence type="ECO:0000256" key="23">
    <source>
        <dbReference type="RuleBase" id="RU000356"/>
    </source>
</evidence>
<evidence type="ECO:0000256" key="5">
    <source>
        <dbReference type="ARBA" id="ARBA00012229"/>
    </source>
</evidence>
<evidence type="ECO:0000256" key="2">
    <source>
        <dbReference type="ARBA" id="ARBA00001974"/>
    </source>
</evidence>
<dbReference type="AlphaFoldDB" id="A0A1E3GSC0"/>
<dbReference type="FunFam" id="1.10.490.10:FF:000003">
    <property type="entry name" value="Flavohemoprotein"/>
    <property type="match status" value="1"/>
</dbReference>
<evidence type="ECO:0000256" key="7">
    <source>
        <dbReference type="ARBA" id="ARBA00022575"/>
    </source>
</evidence>
<dbReference type="PATRIC" id="fig|291169.3.peg.1343"/>
<evidence type="ECO:0000256" key="18">
    <source>
        <dbReference type="ARBA" id="ARBA00030024"/>
    </source>
</evidence>
<evidence type="ECO:0000256" key="9">
    <source>
        <dbReference type="ARBA" id="ARBA00022621"/>
    </source>
</evidence>
<dbReference type="InterPro" id="IPR008333">
    <property type="entry name" value="Cbr1-like_FAD-bd_dom"/>
</dbReference>
<dbReference type="RefSeq" id="WP_069295819.1">
    <property type="nucleotide sequence ID" value="NZ_MCRI01000011.1"/>
</dbReference>
<name>A0A1E3GSC0_9GAMM</name>
<dbReference type="Pfam" id="PF00970">
    <property type="entry name" value="FAD_binding_6"/>
    <property type="match status" value="1"/>
</dbReference>
<dbReference type="GO" id="GO:0071500">
    <property type="term" value="P:cellular response to nitrosative stress"/>
    <property type="evidence" value="ECO:0007669"/>
    <property type="project" value="TreeGrafter"/>
</dbReference>
<dbReference type="Pfam" id="PF00175">
    <property type="entry name" value="NAD_binding_1"/>
    <property type="match status" value="1"/>
</dbReference>
<keyword evidence="8 23" id="KW-0349">Heme</keyword>
<evidence type="ECO:0000256" key="11">
    <source>
        <dbReference type="ARBA" id="ARBA00022723"/>
    </source>
</evidence>
<accession>A0A1E3GSC0</accession>
<dbReference type="InterPro" id="IPR000971">
    <property type="entry name" value="Globin"/>
</dbReference>
<dbReference type="InterPro" id="IPR017927">
    <property type="entry name" value="FAD-bd_FR_type"/>
</dbReference>
<evidence type="ECO:0000256" key="15">
    <source>
        <dbReference type="ARBA" id="ARBA00023004"/>
    </source>
</evidence>
<evidence type="ECO:0000256" key="8">
    <source>
        <dbReference type="ARBA" id="ARBA00022617"/>
    </source>
</evidence>
<evidence type="ECO:0000256" key="19">
    <source>
        <dbReference type="ARBA" id="ARBA00030929"/>
    </source>
</evidence>
<keyword evidence="15" id="KW-0408">Iron</keyword>
<keyword evidence="13" id="KW-0521">NADP</keyword>
<comment type="catalytic activity">
    <reaction evidence="21">
        <text>2 nitric oxide + NADH + 2 O2 = 2 nitrate + NAD(+) + H(+)</text>
        <dbReference type="Rhea" id="RHEA:19469"/>
        <dbReference type="ChEBI" id="CHEBI:15378"/>
        <dbReference type="ChEBI" id="CHEBI:15379"/>
        <dbReference type="ChEBI" id="CHEBI:16480"/>
        <dbReference type="ChEBI" id="CHEBI:17632"/>
        <dbReference type="ChEBI" id="CHEBI:57540"/>
        <dbReference type="ChEBI" id="CHEBI:57945"/>
        <dbReference type="EC" id="1.14.12.17"/>
    </reaction>
</comment>
<comment type="similarity">
    <text evidence="4">Belongs to the globin family. Two-domain flavohemoproteins subfamily.</text>
</comment>
<evidence type="ECO:0000259" key="25">
    <source>
        <dbReference type="PROSITE" id="PS51384"/>
    </source>
</evidence>
<evidence type="ECO:0000313" key="26">
    <source>
        <dbReference type="EMBL" id="ODN66943.1"/>
    </source>
</evidence>
<proteinExistence type="inferred from homology"/>
<feature type="domain" description="FAD-binding FR-type" evidence="25">
    <location>
        <begin position="150"/>
        <end position="261"/>
    </location>
</feature>
<gene>
    <name evidence="26" type="primary">hmp</name>
    <name evidence="26" type="ORF">A9E74_01337</name>
</gene>
<comment type="caution">
    <text evidence="26">The sequence shown here is derived from an EMBL/GenBank/DDBJ whole genome shotgun (WGS) entry which is preliminary data.</text>
</comment>
<dbReference type="STRING" id="291169.A9E74_01337"/>
<comment type="cofactor">
    <cofactor evidence="1">
        <name>heme b</name>
        <dbReference type="ChEBI" id="CHEBI:60344"/>
    </cofactor>
</comment>
<evidence type="ECO:0000256" key="6">
    <source>
        <dbReference type="ARBA" id="ARBA00014637"/>
    </source>
</evidence>
<dbReference type="SUPFAM" id="SSF46458">
    <property type="entry name" value="Globin-like"/>
    <property type="match status" value="1"/>
</dbReference>
<keyword evidence="14 26" id="KW-0560">Oxidoreductase</keyword>
<evidence type="ECO:0000256" key="17">
    <source>
        <dbReference type="ARBA" id="ARBA00025094"/>
    </source>
</evidence>
<dbReference type="EMBL" id="MCRI01000011">
    <property type="protein sequence ID" value="ODN66943.1"/>
    <property type="molecule type" value="Genomic_DNA"/>
</dbReference>
<dbReference type="SUPFAM" id="SSF52343">
    <property type="entry name" value="Ferredoxin reductase-like, C-terminal NADP-linked domain"/>
    <property type="match status" value="1"/>
</dbReference>
<dbReference type="Gene3D" id="2.40.30.10">
    <property type="entry name" value="Translation factors"/>
    <property type="match status" value="1"/>
</dbReference>
<keyword evidence="7" id="KW-0216">Detoxification</keyword>
<dbReference type="PROSITE" id="PS01033">
    <property type="entry name" value="GLOBIN"/>
    <property type="match status" value="1"/>
</dbReference>
<dbReference type="InterPro" id="IPR017938">
    <property type="entry name" value="Riboflavin_synthase-like_b-brl"/>
</dbReference>
<evidence type="ECO:0000256" key="12">
    <source>
        <dbReference type="ARBA" id="ARBA00022827"/>
    </source>
</evidence>
<dbReference type="GO" id="GO:0009636">
    <property type="term" value="P:response to toxic substance"/>
    <property type="evidence" value="ECO:0007669"/>
    <property type="project" value="UniProtKB-KW"/>
</dbReference>
<evidence type="ECO:0000256" key="4">
    <source>
        <dbReference type="ARBA" id="ARBA00008414"/>
    </source>
</evidence>
<dbReference type="Gene3D" id="3.40.50.80">
    <property type="entry name" value="Nucleotide-binding domain of ferredoxin-NADP reductase (FNR) module"/>
    <property type="match status" value="1"/>
</dbReference>
<dbReference type="GO" id="GO:0071949">
    <property type="term" value="F:FAD binding"/>
    <property type="evidence" value="ECO:0007669"/>
    <property type="project" value="TreeGrafter"/>
</dbReference>
<dbReference type="GO" id="GO:0005344">
    <property type="term" value="F:oxygen carrier activity"/>
    <property type="evidence" value="ECO:0007669"/>
    <property type="project" value="UniProtKB-KW"/>
</dbReference>
<dbReference type="GO" id="GO:0020037">
    <property type="term" value="F:heme binding"/>
    <property type="evidence" value="ECO:0007669"/>
    <property type="project" value="InterPro"/>
</dbReference>